<dbReference type="InterPro" id="IPR012902">
    <property type="entry name" value="N_methyl_site"/>
</dbReference>
<proteinExistence type="predicted"/>
<dbReference type="NCBIfam" id="TIGR04294">
    <property type="entry name" value="pre_pil_HX9DG"/>
    <property type="match status" value="1"/>
</dbReference>
<dbReference type="KEGG" id="bmei:Spa11_21140"/>
<dbReference type="EMBL" id="CP036349">
    <property type="protein sequence ID" value="QDV73915.1"/>
    <property type="molecule type" value="Genomic_DNA"/>
</dbReference>
<dbReference type="InterPro" id="IPR011453">
    <property type="entry name" value="DUF1559"/>
</dbReference>
<accession>A0A518K806</accession>
<organism evidence="3 4">
    <name type="scientific">Botrimarina mediterranea</name>
    <dbReference type="NCBI Taxonomy" id="2528022"/>
    <lineage>
        <taxon>Bacteria</taxon>
        <taxon>Pseudomonadati</taxon>
        <taxon>Planctomycetota</taxon>
        <taxon>Planctomycetia</taxon>
        <taxon>Pirellulales</taxon>
        <taxon>Lacipirellulaceae</taxon>
        <taxon>Botrimarina</taxon>
    </lineage>
</organism>
<gene>
    <name evidence="3" type="ORF">Spa11_21140</name>
</gene>
<feature type="transmembrane region" description="Helical" evidence="1">
    <location>
        <begin position="21"/>
        <end position="43"/>
    </location>
</feature>
<keyword evidence="1" id="KW-0812">Transmembrane</keyword>
<dbReference type="RefSeq" id="WP_145111720.1">
    <property type="nucleotide sequence ID" value="NZ_CP036349.1"/>
</dbReference>
<evidence type="ECO:0000259" key="2">
    <source>
        <dbReference type="Pfam" id="PF07596"/>
    </source>
</evidence>
<dbReference type="SUPFAM" id="SSF54523">
    <property type="entry name" value="Pili subunits"/>
    <property type="match status" value="1"/>
</dbReference>
<dbReference type="Pfam" id="PF07963">
    <property type="entry name" value="N_methyl"/>
    <property type="match status" value="1"/>
</dbReference>
<dbReference type="PANTHER" id="PTHR30093:SF2">
    <property type="entry name" value="TYPE II SECRETION SYSTEM PROTEIN H"/>
    <property type="match status" value="1"/>
</dbReference>
<keyword evidence="4" id="KW-1185">Reference proteome</keyword>
<name>A0A518K806_9BACT</name>
<evidence type="ECO:0000256" key="1">
    <source>
        <dbReference type="SAM" id="Phobius"/>
    </source>
</evidence>
<sequence>MYHSFQRRHTACPKRRAFGFTLVELLVVIAIIGILVAMLLPAVQAAREAARRAQCQNNFKQLGLGALNYELTNKELPPSYLRVYAGVPLRPKGHSTLTFILPYVEETTLADAYDWEQDWDQADPSKPLDNRTITNTRVPSFICPTVSDSRLEYPGTFDYGVCDKMLVNNDYGLDELLESGAVQPRPNADGQYVSLLFTKVKNAGSSKETFIMPKLRHATDGLSQTFMWFESAGRPLKYTAGKPQANARGEAILTQGGDSWGNWENWYSVHDRCGNSFMNCHNNEEIYSFHEGGAFFGMGDGAVRFFSESIDPDVFVSLFTRDSGDVIDASRI</sequence>
<dbReference type="InterPro" id="IPR027558">
    <property type="entry name" value="Pre_pil_HX9DG_C"/>
</dbReference>
<reference evidence="3 4" key="1">
    <citation type="submission" date="2019-02" db="EMBL/GenBank/DDBJ databases">
        <title>Deep-cultivation of Planctomycetes and their phenomic and genomic characterization uncovers novel biology.</title>
        <authorList>
            <person name="Wiegand S."/>
            <person name="Jogler M."/>
            <person name="Boedeker C."/>
            <person name="Pinto D."/>
            <person name="Vollmers J."/>
            <person name="Rivas-Marin E."/>
            <person name="Kohn T."/>
            <person name="Peeters S.H."/>
            <person name="Heuer A."/>
            <person name="Rast P."/>
            <person name="Oberbeckmann S."/>
            <person name="Bunk B."/>
            <person name="Jeske O."/>
            <person name="Meyerdierks A."/>
            <person name="Storesund J.E."/>
            <person name="Kallscheuer N."/>
            <person name="Luecker S."/>
            <person name="Lage O.M."/>
            <person name="Pohl T."/>
            <person name="Merkel B.J."/>
            <person name="Hornburger P."/>
            <person name="Mueller R.-W."/>
            <person name="Bruemmer F."/>
            <person name="Labrenz M."/>
            <person name="Spormann A.M."/>
            <person name="Op den Camp H."/>
            <person name="Overmann J."/>
            <person name="Amann R."/>
            <person name="Jetten M.S.M."/>
            <person name="Mascher T."/>
            <person name="Medema M.H."/>
            <person name="Devos D.P."/>
            <person name="Kaster A.-K."/>
            <person name="Ovreas L."/>
            <person name="Rohde M."/>
            <person name="Galperin M.Y."/>
            <person name="Jogler C."/>
        </authorList>
    </citation>
    <scope>NUCLEOTIDE SEQUENCE [LARGE SCALE GENOMIC DNA]</scope>
    <source>
        <strain evidence="3 4">Spa11</strain>
    </source>
</reference>
<feature type="domain" description="DUF1559" evidence="2">
    <location>
        <begin position="44"/>
        <end position="312"/>
    </location>
</feature>
<dbReference type="NCBIfam" id="TIGR02532">
    <property type="entry name" value="IV_pilin_GFxxxE"/>
    <property type="match status" value="1"/>
</dbReference>
<keyword evidence="1" id="KW-0472">Membrane</keyword>
<keyword evidence="1" id="KW-1133">Transmembrane helix</keyword>
<dbReference type="Gene3D" id="3.30.700.10">
    <property type="entry name" value="Glycoprotein, Type 4 Pilin"/>
    <property type="match status" value="1"/>
</dbReference>
<evidence type="ECO:0000313" key="3">
    <source>
        <dbReference type="EMBL" id="QDV73915.1"/>
    </source>
</evidence>
<dbReference type="Pfam" id="PF07596">
    <property type="entry name" value="SBP_bac_10"/>
    <property type="match status" value="1"/>
</dbReference>
<dbReference type="PANTHER" id="PTHR30093">
    <property type="entry name" value="GENERAL SECRETION PATHWAY PROTEIN G"/>
    <property type="match status" value="1"/>
</dbReference>
<dbReference type="InterPro" id="IPR045584">
    <property type="entry name" value="Pilin-like"/>
</dbReference>
<dbReference type="Proteomes" id="UP000316426">
    <property type="component" value="Chromosome"/>
</dbReference>
<evidence type="ECO:0000313" key="4">
    <source>
        <dbReference type="Proteomes" id="UP000316426"/>
    </source>
</evidence>
<protein>
    <recommendedName>
        <fullName evidence="2">DUF1559 domain-containing protein</fullName>
    </recommendedName>
</protein>
<dbReference type="AlphaFoldDB" id="A0A518K806"/>